<feature type="transmembrane region" description="Helical" evidence="1">
    <location>
        <begin position="38"/>
        <end position="61"/>
    </location>
</feature>
<dbReference type="Proteomes" id="UP000657421">
    <property type="component" value="Unassembled WGS sequence"/>
</dbReference>
<evidence type="ECO:0000313" key="3">
    <source>
        <dbReference type="Proteomes" id="UP000657421"/>
    </source>
</evidence>
<gene>
    <name evidence="2" type="ORF">H8716_08370</name>
</gene>
<comment type="caution">
    <text evidence="2">The sequence shown here is derived from an EMBL/GenBank/DDBJ whole genome shotgun (WGS) entry which is preliminary data.</text>
</comment>
<name>A0ABR7N9L1_9FIRM</name>
<evidence type="ECO:0000256" key="1">
    <source>
        <dbReference type="SAM" id="Phobius"/>
    </source>
</evidence>
<keyword evidence="1" id="KW-0472">Membrane</keyword>
<accession>A0ABR7N9L1</accession>
<evidence type="ECO:0000313" key="2">
    <source>
        <dbReference type="EMBL" id="MBC8573095.1"/>
    </source>
</evidence>
<keyword evidence="1" id="KW-1133">Transmembrane helix</keyword>
<keyword evidence="3" id="KW-1185">Reference proteome</keyword>
<dbReference type="EMBL" id="JACRSZ010000007">
    <property type="protein sequence ID" value="MBC8573095.1"/>
    <property type="molecule type" value="Genomic_DNA"/>
</dbReference>
<feature type="transmembrane region" description="Helical" evidence="1">
    <location>
        <begin position="12"/>
        <end position="32"/>
    </location>
</feature>
<dbReference type="RefSeq" id="WP_249308122.1">
    <property type="nucleotide sequence ID" value="NZ_JACRSZ010000007.1"/>
</dbReference>
<proteinExistence type="predicted"/>
<organism evidence="2 3">
    <name type="scientific">Jingyaoa shaoxingensis</name>
    <dbReference type="NCBI Taxonomy" id="2763671"/>
    <lineage>
        <taxon>Bacteria</taxon>
        <taxon>Bacillati</taxon>
        <taxon>Bacillota</taxon>
        <taxon>Clostridia</taxon>
        <taxon>Lachnospirales</taxon>
        <taxon>Lachnospiraceae</taxon>
        <taxon>Jingyaoa</taxon>
    </lineage>
</organism>
<evidence type="ECO:0008006" key="4">
    <source>
        <dbReference type="Google" id="ProtNLM"/>
    </source>
</evidence>
<keyword evidence="1" id="KW-0812">Transmembrane</keyword>
<reference evidence="2 3" key="1">
    <citation type="submission" date="2020-08" db="EMBL/GenBank/DDBJ databases">
        <title>Genome public.</title>
        <authorList>
            <person name="Liu C."/>
            <person name="Sun Q."/>
        </authorList>
    </citation>
    <scope>NUCLEOTIDE SEQUENCE [LARGE SCALE GENOMIC DNA]</scope>
    <source>
        <strain evidence="2 3">NSJ-46</strain>
    </source>
</reference>
<protein>
    <recommendedName>
        <fullName evidence="4">Tetratricopeptide repeat protein</fullName>
    </recommendedName>
</protein>
<sequence>MKKKKNIAGTAYWAVLIAGSILLILYCLMQSVPKNLVFRYVTIWVLVLLAGAIIVFFVPYGKEGKKLDAMMPLLDTNPDQYIRELTAFLEQTSSGMIFQVGLLNLAVAYCRKRNHKKAQETLNQVQPGNLSIANKAVYWSTFALTCFYLGQTEDGCRIIDKRGKDFMDNPRLNHLGAAPAILMIFYHLEKHQKKEARELYAKARKKWYGPQYKADFDYLEKQLQKK</sequence>